<dbReference type="NCBIfam" id="TIGR00254">
    <property type="entry name" value="GGDEF"/>
    <property type="match status" value="1"/>
</dbReference>
<dbReference type="InterPro" id="IPR035919">
    <property type="entry name" value="EAL_sf"/>
</dbReference>
<dbReference type="EC" id="3.1.4.52" evidence="2"/>
<dbReference type="EMBL" id="JAEMNX010000001">
    <property type="protein sequence ID" value="MBJ7536250.1"/>
    <property type="molecule type" value="Genomic_DNA"/>
</dbReference>
<dbReference type="Gene3D" id="3.30.450.20">
    <property type="entry name" value="PAS domain"/>
    <property type="match status" value="1"/>
</dbReference>
<feature type="domain" description="EAL" evidence="7">
    <location>
        <begin position="520"/>
        <end position="770"/>
    </location>
</feature>
<reference evidence="9" key="1">
    <citation type="submission" date="2020-12" db="EMBL/GenBank/DDBJ databases">
        <title>Marinomonas arctica sp. nov., a psychrotolerant bacterium isolated from the Arctic.</title>
        <authorList>
            <person name="Zhang Y."/>
        </authorList>
    </citation>
    <scope>NUCLEOTIDE SEQUENCE</scope>
    <source>
        <strain evidence="9">C1424</strain>
    </source>
</reference>
<dbReference type="PROSITE" id="PS50113">
    <property type="entry name" value="PAC"/>
    <property type="match status" value="1"/>
</dbReference>
<feature type="domain" description="GGDEF" evidence="8">
    <location>
        <begin position="378"/>
        <end position="511"/>
    </location>
</feature>
<feature type="transmembrane region" description="Helical" evidence="5">
    <location>
        <begin position="95"/>
        <end position="121"/>
    </location>
</feature>
<accession>A0A934JHR1</accession>
<dbReference type="InterPro" id="IPR029787">
    <property type="entry name" value="Nucleotide_cyclase"/>
</dbReference>
<sequence length="771" mass="86700">MGLYFSFLVKPPSIPSEHVDAYRAQQFRAIAAQLPLACFSTYLMAFIGFFFAWKGSHSLLLISFGLALILVATSELLLWWQYLIQDKTKKVTKTVVRVLAIELGLTGLLYAFITIYLFSIFSDHERIMLISGIAGFISCGGWIFASMPLVGLTWTISLCAGLIIGLVFLFGDTYILLEAMIAFYCLLLCGVTLVSYHKFLDNLMTQSEIEKQRQLVELLLNDFEEKASDWLWETDKYGCLRYVSLRLMEATGSDTETLIIRSYPNIIKGLLSASDDKDSKYLDTFMTSLGSKKDFNGIIVPVKVDDTTRWWSFSAKPLFDNDKQFNGWRGVTSDITDAYLHEKQMIRQANSDTLTGIGNRHFFNEKLTSFFNENTTNQPCALLLLDLDNFKMVNDSFGHATGDALLIEVTNRLKDTIPQNATLARLGGDEFAIILSSDLEQSAVTALCDKLQQTLTQPWRHGENHLEIHASIGIAFTQDNIHNTEKLLRASDLALYAAKDSGRDTIRFFTPDMEILANNKRQILNDIRQALTNNEFSLHYQPQIDLATNTIKGFEALVRWQHPKRGFILPSEFISLAEESGLIVPLGNWVLKQACLDAQKWPSHIYVAVNASAVQVERSDFLAEVKKIMTQTQLPYHRLEIELTESTLMANDNAALSLLNELKAIGVQIALDDFGTGFSSLSYLRTFPLDKIKIDRSFISLLESDDKAYAIIRTITQLAQTLHLSTTAEGIESETQCSILAGLSVNYGQGYLYAKPMSAEETLIFINNYQA</sequence>
<dbReference type="InterPro" id="IPR001633">
    <property type="entry name" value="EAL_dom"/>
</dbReference>
<feature type="transmembrane region" description="Helical" evidence="5">
    <location>
        <begin position="127"/>
        <end position="145"/>
    </location>
</feature>
<protein>
    <recommendedName>
        <fullName evidence="2">cyclic-guanylate-specific phosphodiesterase</fullName>
        <ecNumber evidence="2">3.1.4.52</ecNumber>
    </recommendedName>
</protein>
<dbReference type="GO" id="GO:0071732">
    <property type="term" value="P:cellular response to nitric oxide"/>
    <property type="evidence" value="ECO:0007669"/>
    <property type="project" value="UniProtKB-ARBA"/>
</dbReference>
<evidence type="ECO:0000313" key="9">
    <source>
        <dbReference type="EMBL" id="MBJ7536250.1"/>
    </source>
</evidence>
<dbReference type="SUPFAM" id="SSF55073">
    <property type="entry name" value="Nucleotide cyclase"/>
    <property type="match status" value="1"/>
</dbReference>
<dbReference type="InterPro" id="IPR052155">
    <property type="entry name" value="Biofilm_reg_signaling"/>
</dbReference>
<dbReference type="SUPFAM" id="SSF55785">
    <property type="entry name" value="PYP-like sensor domain (PAS domain)"/>
    <property type="match status" value="1"/>
</dbReference>
<comment type="caution">
    <text evidence="9">The sequence shown here is derived from an EMBL/GenBank/DDBJ whole genome shotgun (WGS) entry which is preliminary data.</text>
</comment>
<keyword evidence="5" id="KW-1133">Transmembrane helix</keyword>
<comment type="cofactor">
    <cofactor evidence="1">
        <name>Mg(2+)</name>
        <dbReference type="ChEBI" id="CHEBI:18420"/>
    </cofactor>
</comment>
<evidence type="ECO:0000256" key="2">
    <source>
        <dbReference type="ARBA" id="ARBA00012282"/>
    </source>
</evidence>
<evidence type="ECO:0000256" key="4">
    <source>
        <dbReference type="ARBA" id="ARBA00051114"/>
    </source>
</evidence>
<dbReference type="InterPro" id="IPR035965">
    <property type="entry name" value="PAS-like_dom_sf"/>
</dbReference>
<dbReference type="SMART" id="SM00052">
    <property type="entry name" value="EAL"/>
    <property type="match status" value="1"/>
</dbReference>
<keyword evidence="10" id="KW-1185">Reference proteome</keyword>
<evidence type="ECO:0000259" key="7">
    <source>
        <dbReference type="PROSITE" id="PS50883"/>
    </source>
</evidence>
<evidence type="ECO:0000256" key="5">
    <source>
        <dbReference type="SAM" id="Phobius"/>
    </source>
</evidence>
<dbReference type="PROSITE" id="PS50887">
    <property type="entry name" value="GGDEF"/>
    <property type="match status" value="1"/>
</dbReference>
<evidence type="ECO:0000313" key="10">
    <source>
        <dbReference type="Proteomes" id="UP000628710"/>
    </source>
</evidence>
<evidence type="ECO:0000256" key="3">
    <source>
        <dbReference type="ARBA" id="ARBA00022636"/>
    </source>
</evidence>
<evidence type="ECO:0000256" key="1">
    <source>
        <dbReference type="ARBA" id="ARBA00001946"/>
    </source>
</evidence>
<dbReference type="Pfam" id="PF00563">
    <property type="entry name" value="EAL"/>
    <property type="match status" value="1"/>
</dbReference>
<dbReference type="FunFam" id="3.30.70.270:FF:000001">
    <property type="entry name" value="Diguanylate cyclase domain protein"/>
    <property type="match status" value="1"/>
</dbReference>
<evidence type="ECO:0000259" key="6">
    <source>
        <dbReference type="PROSITE" id="PS50113"/>
    </source>
</evidence>
<keyword evidence="5" id="KW-0812">Transmembrane</keyword>
<feature type="transmembrane region" description="Helical" evidence="5">
    <location>
        <begin position="176"/>
        <end position="196"/>
    </location>
</feature>
<gene>
    <name evidence="9" type="ORF">I8J31_01005</name>
</gene>
<feature type="transmembrane region" description="Helical" evidence="5">
    <location>
        <begin position="152"/>
        <end position="170"/>
    </location>
</feature>
<evidence type="ECO:0000259" key="8">
    <source>
        <dbReference type="PROSITE" id="PS50887"/>
    </source>
</evidence>
<dbReference type="CDD" id="cd01948">
    <property type="entry name" value="EAL"/>
    <property type="match status" value="1"/>
</dbReference>
<dbReference type="AlphaFoldDB" id="A0A934JHR1"/>
<proteinExistence type="predicted"/>
<organism evidence="9 10">
    <name type="scientific">Marinomonas transparens</name>
    <dbReference type="NCBI Taxonomy" id="2795388"/>
    <lineage>
        <taxon>Bacteria</taxon>
        <taxon>Pseudomonadati</taxon>
        <taxon>Pseudomonadota</taxon>
        <taxon>Gammaproteobacteria</taxon>
        <taxon>Oceanospirillales</taxon>
        <taxon>Oceanospirillaceae</taxon>
        <taxon>Marinomonas</taxon>
    </lineage>
</organism>
<keyword evidence="3" id="KW-0973">c-di-GMP</keyword>
<dbReference type="CDD" id="cd01949">
    <property type="entry name" value="GGDEF"/>
    <property type="match status" value="1"/>
</dbReference>
<dbReference type="FunFam" id="3.20.20.450:FF:000001">
    <property type="entry name" value="Cyclic di-GMP phosphodiesterase yahA"/>
    <property type="match status" value="1"/>
</dbReference>
<dbReference type="InterPro" id="IPR043128">
    <property type="entry name" value="Rev_trsase/Diguanyl_cyclase"/>
</dbReference>
<dbReference type="PANTHER" id="PTHR44757:SF2">
    <property type="entry name" value="BIOFILM ARCHITECTURE MAINTENANCE PROTEIN MBAA"/>
    <property type="match status" value="1"/>
</dbReference>
<dbReference type="SMART" id="SM00267">
    <property type="entry name" value="GGDEF"/>
    <property type="match status" value="1"/>
</dbReference>
<feature type="domain" description="PAC" evidence="6">
    <location>
        <begin position="293"/>
        <end position="347"/>
    </location>
</feature>
<comment type="catalytic activity">
    <reaction evidence="4">
        <text>3',3'-c-di-GMP + H2O = 5'-phosphoguanylyl(3'-&gt;5')guanosine + H(+)</text>
        <dbReference type="Rhea" id="RHEA:24902"/>
        <dbReference type="ChEBI" id="CHEBI:15377"/>
        <dbReference type="ChEBI" id="CHEBI:15378"/>
        <dbReference type="ChEBI" id="CHEBI:58754"/>
        <dbReference type="ChEBI" id="CHEBI:58805"/>
        <dbReference type="EC" id="3.1.4.52"/>
    </reaction>
    <physiologicalReaction direction="left-to-right" evidence="4">
        <dbReference type="Rhea" id="RHEA:24903"/>
    </physiologicalReaction>
</comment>
<dbReference type="PROSITE" id="PS50883">
    <property type="entry name" value="EAL"/>
    <property type="match status" value="1"/>
</dbReference>
<name>A0A934JHR1_9GAMM</name>
<dbReference type="Pfam" id="PF00990">
    <property type="entry name" value="GGDEF"/>
    <property type="match status" value="1"/>
</dbReference>
<feature type="transmembrane region" description="Helical" evidence="5">
    <location>
        <begin position="59"/>
        <end position="83"/>
    </location>
</feature>
<dbReference type="Gene3D" id="3.20.20.450">
    <property type="entry name" value="EAL domain"/>
    <property type="match status" value="1"/>
</dbReference>
<dbReference type="Gene3D" id="3.30.70.270">
    <property type="match status" value="1"/>
</dbReference>
<dbReference type="PANTHER" id="PTHR44757">
    <property type="entry name" value="DIGUANYLATE CYCLASE DGCP"/>
    <property type="match status" value="1"/>
</dbReference>
<keyword evidence="5" id="KW-0472">Membrane</keyword>
<dbReference type="Proteomes" id="UP000628710">
    <property type="component" value="Unassembled WGS sequence"/>
</dbReference>
<dbReference type="SUPFAM" id="SSF141868">
    <property type="entry name" value="EAL domain-like"/>
    <property type="match status" value="1"/>
</dbReference>
<dbReference type="GO" id="GO:0071111">
    <property type="term" value="F:cyclic-guanylate-specific phosphodiesterase activity"/>
    <property type="evidence" value="ECO:0007669"/>
    <property type="project" value="UniProtKB-EC"/>
</dbReference>
<dbReference type="InterPro" id="IPR000700">
    <property type="entry name" value="PAS-assoc_C"/>
</dbReference>
<feature type="transmembrane region" description="Helical" evidence="5">
    <location>
        <begin position="30"/>
        <end position="53"/>
    </location>
</feature>
<dbReference type="InterPro" id="IPR000160">
    <property type="entry name" value="GGDEF_dom"/>
</dbReference>